<dbReference type="PANTHER" id="PTHR36441">
    <property type="entry name" value="HYPOTHETICAL CYTOSOLIC PROTEIN"/>
    <property type="match status" value="1"/>
</dbReference>
<gene>
    <name evidence="1" type="ORF">NK662_10855</name>
</gene>
<dbReference type="InterPro" id="IPR036746">
    <property type="entry name" value="TT1725-like_sf"/>
</dbReference>
<dbReference type="SUPFAM" id="SSF103007">
    <property type="entry name" value="Hypothetical protein TT1725"/>
    <property type="match status" value="1"/>
</dbReference>
<dbReference type="AlphaFoldDB" id="A0AA41X5G2"/>
<proteinExistence type="predicted"/>
<comment type="caution">
    <text evidence="1">The sequence shown here is derived from an EMBL/GenBank/DDBJ whole genome shotgun (WGS) entry which is preliminary data.</text>
</comment>
<organism evidence="1 2">
    <name type="scientific">Ectobacillus ponti</name>
    <dbReference type="NCBI Taxonomy" id="2961894"/>
    <lineage>
        <taxon>Bacteria</taxon>
        <taxon>Bacillati</taxon>
        <taxon>Bacillota</taxon>
        <taxon>Bacilli</taxon>
        <taxon>Bacillales</taxon>
        <taxon>Bacillaceae</taxon>
        <taxon>Ectobacillus</taxon>
    </lineage>
</organism>
<dbReference type="Gene3D" id="3.30.70.1120">
    <property type="entry name" value="TT1725-like"/>
    <property type="match status" value="1"/>
</dbReference>
<dbReference type="RefSeq" id="WP_254758958.1">
    <property type="nucleotide sequence ID" value="NZ_JANCLT010000005.1"/>
</dbReference>
<dbReference type="Pfam" id="PF04456">
    <property type="entry name" value="DUF503"/>
    <property type="match status" value="1"/>
</dbReference>
<dbReference type="Proteomes" id="UP001156102">
    <property type="component" value="Unassembled WGS sequence"/>
</dbReference>
<sequence length="92" mass="10620">MIGSVFCECIIYDAASLKDKRAVLQRIITRLKQRYNVAVAETGFQDAWQRTEIAIVSVSSHRASCERELQKALEMIDSFPEIERTVTTMEWH</sequence>
<protein>
    <submittedName>
        <fullName evidence="1">DUF503 family protein</fullName>
    </submittedName>
</protein>
<dbReference type="PANTHER" id="PTHR36441:SF1">
    <property type="entry name" value="DUF503 DOMAIN-CONTAINING PROTEIN"/>
    <property type="match status" value="1"/>
</dbReference>
<dbReference type="EMBL" id="JANCLT010000005">
    <property type="protein sequence ID" value="MCP8969037.1"/>
    <property type="molecule type" value="Genomic_DNA"/>
</dbReference>
<evidence type="ECO:0000313" key="1">
    <source>
        <dbReference type="EMBL" id="MCP8969037.1"/>
    </source>
</evidence>
<name>A0AA41X5G2_9BACI</name>
<evidence type="ECO:0000313" key="2">
    <source>
        <dbReference type="Proteomes" id="UP001156102"/>
    </source>
</evidence>
<dbReference type="InterPro" id="IPR007546">
    <property type="entry name" value="DUF503"/>
</dbReference>
<reference evidence="1" key="1">
    <citation type="submission" date="2022-07" db="EMBL/GenBank/DDBJ databases">
        <authorList>
            <person name="Li W.-J."/>
            <person name="Deng Q.-Q."/>
        </authorList>
    </citation>
    <scope>NUCLEOTIDE SEQUENCE</scope>
    <source>
        <strain evidence="1">SYSU M60031</strain>
    </source>
</reference>
<keyword evidence="2" id="KW-1185">Reference proteome</keyword>
<accession>A0AA41X5G2</accession>